<sequence>MIKPNNAIALILLLLLLFMTLLVYILLRLLRVTRPSGSEKSYLGTDDTYESGTSPHSPSSIDAAEPQGGGHGVVPPPANNGGRFNRPINMNGAGRGGAVNVPPLNINAQQDG</sequence>
<evidence type="ECO:0000256" key="2">
    <source>
        <dbReference type="SAM" id="Phobius"/>
    </source>
</evidence>
<comment type="caution">
    <text evidence="3">The sequence shown here is derived from an EMBL/GenBank/DDBJ whole genome shotgun (WGS) entry which is preliminary data.</text>
</comment>
<dbReference type="AlphaFoldDB" id="A0A9P4XT07"/>
<evidence type="ECO:0000313" key="3">
    <source>
        <dbReference type="EMBL" id="KAF3760672.1"/>
    </source>
</evidence>
<feature type="region of interest" description="Disordered" evidence="1">
    <location>
        <begin position="36"/>
        <end position="112"/>
    </location>
</feature>
<keyword evidence="2" id="KW-1133">Transmembrane helix</keyword>
<protein>
    <submittedName>
        <fullName evidence="3">Uncharacterized protein</fullName>
    </submittedName>
</protein>
<evidence type="ECO:0000256" key="1">
    <source>
        <dbReference type="SAM" id="MobiDB-lite"/>
    </source>
</evidence>
<gene>
    <name evidence="3" type="ORF">M406DRAFT_358291</name>
</gene>
<organism evidence="3 4">
    <name type="scientific">Cryphonectria parasitica (strain ATCC 38755 / EP155)</name>
    <dbReference type="NCBI Taxonomy" id="660469"/>
    <lineage>
        <taxon>Eukaryota</taxon>
        <taxon>Fungi</taxon>
        <taxon>Dikarya</taxon>
        <taxon>Ascomycota</taxon>
        <taxon>Pezizomycotina</taxon>
        <taxon>Sordariomycetes</taxon>
        <taxon>Sordariomycetidae</taxon>
        <taxon>Diaporthales</taxon>
        <taxon>Cryphonectriaceae</taxon>
        <taxon>Cryphonectria-Endothia species complex</taxon>
        <taxon>Cryphonectria</taxon>
    </lineage>
</organism>
<dbReference type="EMBL" id="MU032352">
    <property type="protein sequence ID" value="KAF3760672.1"/>
    <property type="molecule type" value="Genomic_DNA"/>
</dbReference>
<feature type="compositionally biased region" description="Polar residues" evidence="1">
    <location>
        <begin position="50"/>
        <end position="60"/>
    </location>
</feature>
<evidence type="ECO:0000313" key="4">
    <source>
        <dbReference type="Proteomes" id="UP000803844"/>
    </source>
</evidence>
<keyword evidence="2" id="KW-0812">Transmembrane</keyword>
<accession>A0A9P4XT07</accession>
<name>A0A9P4XT07_CRYP1</name>
<reference evidence="3" key="1">
    <citation type="journal article" date="2020" name="Phytopathology">
        <title>Genome sequence of the chestnut blight fungus Cryphonectria parasitica EP155: A fundamental resource for an archetypical invasive plant pathogen.</title>
        <authorList>
            <person name="Crouch J.A."/>
            <person name="Dawe A."/>
            <person name="Aerts A."/>
            <person name="Barry K."/>
            <person name="Churchill A.C.L."/>
            <person name="Grimwood J."/>
            <person name="Hillman B."/>
            <person name="Milgroom M.G."/>
            <person name="Pangilinan J."/>
            <person name="Smith M."/>
            <person name="Salamov A."/>
            <person name="Schmutz J."/>
            <person name="Yadav J."/>
            <person name="Grigoriev I.V."/>
            <person name="Nuss D."/>
        </authorList>
    </citation>
    <scope>NUCLEOTIDE SEQUENCE</scope>
    <source>
        <strain evidence="3">EP155</strain>
    </source>
</reference>
<proteinExistence type="predicted"/>
<keyword evidence="4" id="KW-1185">Reference proteome</keyword>
<keyword evidence="2" id="KW-0472">Membrane</keyword>
<dbReference type="Proteomes" id="UP000803844">
    <property type="component" value="Unassembled WGS sequence"/>
</dbReference>
<feature type="transmembrane region" description="Helical" evidence="2">
    <location>
        <begin position="6"/>
        <end position="27"/>
    </location>
</feature>
<dbReference type="GeneID" id="63840985"/>
<dbReference type="RefSeq" id="XP_040771651.1">
    <property type="nucleotide sequence ID" value="XM_040923856.1"/>
</dbReference>